<dbReference type="PANTHER" id="PTHR45678">
    <property type="entry name" value="MITOCHONDRIAL 2-OXODICARBOXYLATE CARRIER 1-RELATED"/>
    <property type="match status" value="1"/>
</dbReference>
<evidence type="ECO:0000256" key="11">
    <source>
        <dbReference type="ARBA" id="ARBA00038674"/>
    </source>
</evidence>
<dbReference type="Gene3D" id="1.10.238.10">
    <property type="entry name" value="EF-hand"/>
    <property type="match status" value="2"/>
</dbReference>
<evidence type="ECO:0000256" key="5">
    <source>
        <dbReference type="ARBA" id="ARBA00022737"/>
    </source>
</evidence>
<evidence type="ECO:0000313" key="17">
    <source>
        <dbReference type="EMBL" id="CAF3765624.1"/>
    </source>
</evidence>
<dbReference type="SUPFAM" id="SSF47473">
    <property type="entry name" value="EF-hand"/>
    <property type="match status" value="2"/>
</dbReference>
<dbReference type="GO" id="GO:0043490">
    <property type="term" value="P:malate-aspartate shuttle"/>
    <property type="evidence" value="ECO:0007669"/>
    <property type="project" value="TreeGrafter"/>
</dbReference>
<proteinExistence type="inferred from homology"/>
<evidence type="ECO:0000256" key="1">
    <source>
        <dbReference type="ARBA" id="ARBA00004448"/>
    </source>
</evidence>
<dbReference type="PROSITE" id="PS50920">
    <property type="entry name" value="SOLCAR"/>
    <property type="match status" value="3"/>
</dbReference>
<feature type="domain" description="EF-hand" evidence="13">
    <location>
        <begin position="170"/>
        <end position="205"/>
    </location>
</feature>
<keyword evidence="7" id="KW-0106">Calcium</keyword>
<keyword evidence="10 12" id="KW-0472">Membrane</keyword>
<organism evidence="14 18">
    <name type="scientific">Didymodactylos carnosus</name>
    <dbReference type="NCBI Taxonomy" id="1234261"/>
    <lineage>
        <taxon>Eukaryota</taxon>
        <taxon>Metazoa</taxon>
        <taxon>Spiralia</taxon>
        <taxon>Gnathifera</taxon>
        <taxon>Rotifera</taxon>
        <taxon>Eurotatoria</taxon>
        <taxon>Bdelloidea</taxon>
        <taxon>Philodinida</taxon>
        <taxon>Philodinidae</taxon>
        <taxon>Didymodactylos</taxon>
    </lineage>
</organism>
<gene>
    <name evidence="14" type="ORF">GPM918_LOCUS13394</name>
    <name evidence="15" type="ORF">OVA965_LOCUS14293</name>
    <name evidence="17" type="ORF">SRO942_LOCUS13394</name>
    <name evidence="16" type="ORF">TMI583_LOCUS14294</name>
</gene>
<comment type="caution">
    <text evidence="14">The sequence shown here is derived from an EMBL/GenBank/DDBJ whole genome shotgun (WGS) entry which is preliminary data.</text>
</comment>
<dbReference type="EMBL" id="CAJOBA010006175">
    <property type="protein sequence ID" value="CAF3765253.1"/>
    <property type="molecule type" value="Genomic_DNA"/>
</dbReference>
<dbReference type="InterPro" id="IPR018108">
    <property type="entry name" value="MCP_transmembrane"/>
</dbReference>
<sequence length="740" mass="84222">MRMMKVHAKEIATVTPPHDDHAGSDRTELRTIFDKYAHHIYQNENYMTPHEFLQDYLCYLKGDNIETKTLDILSSLVDLNKDQKITFTEFQQFESLLLASDSLYRLAFQLFDKTGQGLITFESFQDIITSTAFYKKFPFNFDSEFITLHFGAKRQRQINYKDFTQILLDFIDEQTIQAFKTMDKSNQGYITLKNFDYILKELRQYQLTDFITEHLYDIVKITNYNLDNSTHITFPYFMAFLQLLNNLELMKKIYLQACLKHSAHFKQQIAISKQEFLNEAQHFPRTTPLQCDILFSIIQLLYQQGVGDLKKDKVEITLKDFDLISQNERQMPYRIKTQIIDEQYQIERQGIGMKVLESGYRFALGSIAGAVGATAVYPIDLVKTRMQNQRSGSIVGERMYRSSLDCFKKVVRHEGVFGLYRGLVPQLVGVAPEKAIKLTMNDFIRDRLTEKDGTIPVWCEVVAGGCAGASQVTFTNPLEIVKIRLQVAGEIQTAPRPSAIQVVRELGFLGLYKGAKACFLRDIPFSAIYFPVYAHTKKSMANEHGYNDPKSLFLSGLLAGIPAAGLCTPADVIKTRLQVVARKGQTAYLGVTDAAIKIFREEGWTAFWKGRRYCSGARMFRSSPQFGFTLLTYELLQRFLNVDFHGRKPQGSQTAGAGRDKQQTMSRTILSSTNPDHVGGFHLALATFEGIEARFGLAFPKYKTSSMNEPAHSTQTPQLTSLLGISTTTRPATLLPKHNQ</sequence>
<dbReference type="PROSITE" id="PS50222">
    <property type="entry name" value="EF_HAND_2"/>
    <property type="match status" value="2"/>
</dbReference>
<dbReference type="InterPro" id="IPR051028">
    <property type="entry name" value="Mito_Solute_Carrier"/>
</dbReference>
<dbReference type="InterPro" id="IPR011992">
    <property type="entry name" value="EF-hand-dom_pair"/>
</dbReference>
<evidence type="ECO:0000256" key="10">
    <source>
        <dbReference type="ARBA" id="ARBA00023136"/>
    </source>
</evidence>
<dbReference type="OrthoDB" id="2161at2759"/>
<evidence type="ECO:0000313" key="18">
    <source>
        <dbReference type="Proteomes" id="UP000663829"/>
    </source>
</evidence>
<evidence type="ECO:0000256" key="4">
    <source>
        <dbReference type="ARBA" id="ARBA00022692"/>
    </source>
</evidence>
<evidence type="ECO:0000313" key="15">
    <source>
        <dbReference type="EMBL" id="CAF0995577.1"/>
    </source>
</evidence>
<dbReference type="PRINTS" id="PR00926">
    <property type="entry name" value="MITOCARRIER"/>
</dbReference>
<dbReference type="Proteomes" id="UP000663829">
    <property type="component" value="Unassembled WGS sequence"/>
</dbReference>
<evidence type="ECO:0000256" key="6">
    <source>
        <dbReference type="ARBA" id="ARBA00022792"/>
    </source>
</evidence>
<keyword evidence="18" id="KW-1185">Reference proteome</keyword>
<dbReference type="FunFam" id="1.50.40.10:FF:000004">
    <property type="entry name" value="Calcium-binding mitochondrial carrier protein Aralar1"/>
    <property type="match status" value="1"/>
</dbReference>
<keyword evidence="6" id="KW-0999">Mitochondrion inner membrane</keyword>
<dbReference type="GO" id="GO:0015183">
    <property type="term" value="F:L-aspartate transmembrane transporter activity"/>
    <property type="evidence" value="ECO:0007669"/>
    <property type="project" value="TreeGrafter"/>
</dbReference>
<evidence type="ECO:0000256" key="2">
    <source>
        <dbReference type="ARBA" id="ARBA00006375"/>
    </source>
</evidence>
<keyword evidence="8" id="KW-1133">Transmembrane helix</keyword>
<dbReference type="InterPro" id="IPR002067">
    <property type="entry name" value="MCP"/>
</dbReference>
<dbReference type="Gene3D" id="1.50.40.10">
    <property type="entry name" value="Mitochondrial carrier domain"/>
    <property type="match status" value="1"/>
</dbReference>
<feature type="repeat" description="Solcar" evidence="12">
    <location>
        <begin position="356"/>
        <end position="447"/>
    </location>
</feature>
<evidence type="ECO:0000256" key="7">
    <source>
        <dbReference type="ARBA" id="ARBA00022837"/>
    </source>
</evidence>
<dbReference type="EMBL" id="CAJNOK010006169">
    <property type="protein sequence ID" value="CAF0995577.1"/>
    <property type="molecule type" value="Genomic_DNA"/>
</dbReference>
<dbReference type="EMBL" id="CAJNOQ010003072">
    <property type="protein sequence ID" value="CAF0993834.1"/>
    <property type="molecule type" value="Genomic_DNA"/>
</dbReference>
<evidence type="ECO:0000256" key="9">
    <source>
        <dbReference type="ARBA" id="ARBA00023128"/>
    </source>
</evidence>
<keyword evidence="4 12" id="KW-0812">Transmembrane</keyword>
<comment type="similarity">
    <text evidence="2">Belongs to the mitochondrial carrier (TC 2.A.29) family.</text>
</comment>
<dbReference type="SMART" id="SM00054">
    <property type="entry name" value="EFh"/>
    <property type="match status" value="3"/>
</dbReference>
<dbReference type="AlphaFoldDB" id="A0A814GAJ0"/>
<dbReference type="Proteomes" id="UP000682733">
    <property type="component" value="Unassembled WGS sequence"/>
</dbReference>
<evidence type="ECO:0000256" key="12">
    <source>
        <dbReference type="PROSITE-ProRule" id="PRU00282"/>
    </source>
</evidence>
<dbReference type="InterPro" id="IPR002048">
    <property type="entry name" value="EF_hand_dom"/>
</dbReference>
<evidence type="ECO:0000313" key="14">
    <source>
        <dbReference type="EMBL" id="CAF0993834.1"/>
    </source>
</evidence>
<dbReference type="EMBL" id="CAJOBC010003072">
    <property type="protein sequence ID" value="CAF3765624.1"/>
    <property type="molecule type" value="Genomic_DNA"/>
</dbReference>
<feature type="repeat" description="Solcar" evidence="12">
    <location>
        <begin position="455"/>
        <end position="539"/>
    </location>
</feature>
<evidence type="ECO:0000313" key="16">
    <source>
        <dbReference type="EMBL" id="CAF3765253.1"/>
    </source>
</evidence>
<feature type="repeat" description="Solcar" evidence="12">
    <location>
        <begin position="551"/>
        <end position="635"/>
    </location>
</feature>
<dbReference type="InterPro" id="IPR023395">
    <property type="entry name" value="MCP_dom_sf"/>
</dbReference>
<evidence type="ECO:0000259" key="13">
    <source>
        <dbReference type="PROSITE" id="PS50222"/>
    </source>
</evidence>
<evidence type="ECO:0000256" key="3">
    <source>
        <dbReference type="ARBA" id="ARBA00022448"/>
    </source>
</evidence>
<keyword evidence="9" id="KW-0496">Mitochondrion</keyword>
<accession>A0A814GAJ0</accession>
<dbReference type="GO" id="GO:0005509">
    <property type="term" value="F:calcium ion binding"/>
    <property type="evidence" value="ECO:0007669"/>
    <property type="project" value="InterPro"/>
</dbReference>
<dbReference type="GO" id="GO:0005743">
    <property type="term" value="C:mitochondrial inner membrane"/>
    <property type="evidence" value="ECO:0007669"/>
    <property type="project" value="UniProtKB-SubCell"/>
</dbReference>
<keyword evidence="3" id="KW-0813">Transport</keyword>
<dbReference type="GO" id="GO:0005313">
    <property type="term" value="F:L-glutamate transmembrane transporter activity"/>
    <property type="evidence" value="ECO:0007669"/>
    <property type="project" value="TreeGrafter"/>
</dbReference>
<dbReference type="Proteomes" id="UP000681722">
    <property type="component" value="Unassembled WGS sequence"/>
</dbReference>
<dbReference type="Pfam" id="PF00153">
    <property type="entry name" value="Mito_carr"/>
    <property type="match status" value="3"/>
</dbReference>
<evidence type="ECO:0000256" key="8">
    <source>
        <dbReference type="ARBA" id="ARBA00022989"/>
    </source>
</evidence>
<comment type="subunit">
    <text evidence="11">Homodimer (via N-terminus).</text>
</comment>
<feature type="domain" description="EF-hand" evidence="13">
    <location>
        <begin position="99"/>
        <end position="134"/>
    </location>
</feature>
<keyword evidence="5" id="KW-0677">Repeat</keyword>
<protein>
    <recommendedName>
        <fullName evidence="13">EF-hand domain-containing protein</fullName>
    </recommendedName>
</protein>
<dbReference type="SUPFAM" id="SSF103506">
    <property type="entry name" value="Mitochondrial carrier"/>
    <property type="match status" value="1"/>
</dbReference>
<dbReference type="Proteomes" id="UP000677228">
    <property type="component" value="Unassembled WGS sequence"/>
</dbReference>
<comment type="subcellular location">
    <subcellularLocation>
        <location evidence="1">Mitochondrion inner membrane</location>
        <topology evidence="1">Multi-pass membrane protein</topology>
    </subcellularLocation>
</comment>
<name>A0A814GAJ0_9BILA</name>
<dbReference type="PANTHER" id="PTHR45678:SF9">
    <property type="entry name" value="CALCIUM-BINDING MITOCHONDRIAL CARRIER PROTEIN ARALAR1"/>
    <property type="match status" value="1"/>
</dbReference>
<reference evidence="14" key="1">
    <citation type="submission" date="2021-02" db="EMBL/GenBank/DDBJ databases">
        <authorList>
            <person name="Nowell W R."/>
        </authorList>
    </citation>
    <scope>NUCLEOTIDE SEQUENCE</scope>
</reference>